<dbReference type="Proteomes" id="UP000708576">
    <property type="component" value="Unassembled WGS sequence"/>
</dbReference>
<dbReference type="Gene3D" id="2.40.128.130">
    <property type="entry name" value="Autotransporter beta-domain"/>
    <property type="match status" value="1"/>
</dbReference>
<proteinExistence type="predicted"/>
<protein>
    <submittedName>
        <fullName evidence="1">Outer membrane beta-barrel protein</fullName>
    </submittedName>
</protein>
<comment type="caution">
    <text evidence="1">The sequence shown here is derived from an EMBL/GenBank/DDBJ whole genome shotgun (WGS) entry which is preliminary data.</text>
</comment>
<accession>A0ABS5K1I9</accession>
<evidence type="ECO:0000313" key="2">
    <source>
        <dbReference type="Proteomes" id="UP000708576"/>
    </source>
</evidence>
<dbReference type="RefSeq" id="WP_212219980.1">
    <property type="nucleotide sequence ID" value="NZ_JAGUCO010000035.1"/>
</dbReference>
<evidence type="ECO:0000313" key="1">
    <source>
        <dbReference type="EMBL" id="MBS2101014.1"/>
    </source>
</evidence>
<keyword evidence="2" id="KW-1185">Reference proteome</keyword>
<reference evidence="1 2" key="1">
    <citation type="journal article" date="2015" name="Int. J. Syst. Evol. Microbiol.">
        <title>Carboxylicivirga linearis sp. nov., isolated from a sea cucumber culture pond.</title>
        <authorList>
            <person name="Wang F.Q."/>
            <person name="Zhou Y.X."/>
            <person name="Lin X.Z."/>
            <person name="Chen G.J."/>
            <person name="Du Z.J."/>
        </authorList>
    </citation>
    <scope>NUCLEOTIDE SEQUENCE [LARGE SCALE GENOMIC DNA]</scope>
    <source>
        <strain evidence="1 2">FB218</strain>
    </source>
</reference>
<dbReference type="EMBL" id="JAGUCO010000035">
    <property type="protein sequence ID" value="MBS2101014.1"/>
    <property type="molecule type" value="Genomic_DNA"/>
</dbReference>
<gene>
    <name evidence="1" type="ORF">KEM10_22205</name>
</gene>
<organism evidence="1 2">
    <name type="scientific">Carboxylicivirga linearis</name>
    <dbReference type="NCBI Taxonomy" id="1628157"/>
    <lineage>
        <taxon>Bacteria</taxon>
        <taxon>Pseudomonadati</taxon>
        <taxon>Bacteroidota</taxon>
        <taxon>Bacteroidia</taxon>
        <taxon>Marinilabiliales</taxon>
        <taxon>Marinilabiliaceae</taxon>
        <taxon>Carboxylicivirga</taxon>
    </lineage>
</organism>
<dbReference type="InterPro" id="IPR036709">
    <property type="entry name" value="Autotransporte_beta_dom_sf"/>
</dbReference>
<sequence length="205" mass="23343">MNKIISVIFLLLPILLKAQINESLYVLEGNLSYSSNSSLTWIDYIAENVESKTNTFRIQPKFGRFINETSLLGIGLAYQNTKMKVLDDQEANSNSFSINPYFSHYYKISENFYFTSNITLSFGFGKETDFNDNEFNSSTIGISGQPGISYFLNNHWALKTTFGKIYYSNTKTETYTGENKNKDSSDDFGINLSMDSFSFGASYFF</sequence>
<dbReference type="SUPFAM" id="SSF103515">
    <property type="entry name" value="Autotransporter"/>
    <property type="match status" value="1"/>
</dbReference>
<name>A0ABS5K1I9_9BACT</name>